<dbReference type="HOGENOM" id="CLU_1724642_0_0_1"/>
<reference evidence="3" key="1">
    <citation type="submission" date="2011-08" db="EMBL/GenBank/DDBJ databases">
        <authorList>
            <person name="Rombauts S."/>
        </authorList>
    </citation>
    <scope>NUCLEOTIDE SEQUENCE</scope>
    <source>
        <strain evidence="3">London</strain>
    </source>
</reference>
<proteinExistence type="predicted"/>
<keyword evidence="1" id="KW-1133">Transmembrane helix</keyword>
<dbReference type="EMBL" id="CAEY01000038">
    <property type="status" value="NOT_ANNOTATED_CDS"/>
    <property type="molecule type" value="Genomic_DNA"/>
</dbReference>
<evidence type="ECO:0000313" key="3">
    <source>
        <dbReference type="Proteomes" id="UP000015104"/>
    </source>
</evidence>
<reference evidence="2" key="2">
    <citation type="submission" date="2015-06" db="UniProtKB">
        <authorList>
            <consortium name="EnsemblMetazoa"/>
        </authorList>
    </citation>
    <scope>IDENTIFICATION</scope>
</reference>
<evidence type="ECO:0000313" key="2">
    <source>
        <dbReference type="EnsemblMetazoa" id="tetur10g04440.1"/>
    </source>
</evidence>
<organism evidence="2 3">
    <name type="scientific">Tetranychus urticae</name>
    <name type="common">Two-spotted spider mite</name>
    <dbReference type="NCBI Taxonomy" id="32264"/>
    <lineage>
        <taxon>Eukaryota</taxon>
        <taxon>Metazoa</taxon>
        <taxon>Ecdysozoa</taxon>
        <taxon>Arthropoda</taxon>
        <taxon>Chelicerata</taxon>
        <taxon>Arachnida</taxon>
        <taxon>Acari</taxon>
        <taxon>Acariformes</taxon>
        <taxon>Trombidiformes</taxon>
        <taxon>Prostigmata</taxon>
        <taxon>Eleutherengona</taxon>
        <taxon>Raphignathae</taxon>
        <taxon>Tetranychoidea</taxon>
        <taxon>Tetranychidae</taxon>
        <taxon>Tetranychus</taxon>
    </lineage>
</organism>
<dbReference type="AlphaFoldDB" id="T1KFU9"/>
<accession>T1KFU9</accession>
<protein>
    <submittedName>
        <fullName evidence="2">Uncharacterized protein</fullName>
    </submittedName>
</protein>
<keyword evidence="3" id="KW-1185">Reference proteome</keyword>
<dbReference type="Proteomes" id="UP000015104">
    <property type="component" value="Unassembled WGS sequence"/>
</dbReference>
<keyword evidence="1" id="KW-0812">Transmembrane</keyword>
<keyword evidence="1" id="KW-0472">Membrane</keyword>
<evidence type="ECO:0000256" key="1">
    <source>
        <dbReference type="SAM" id="Phobius"/>
    </source>
</evidence>
<name>T1KFU9_TETUR</name>
<feature type="transmembrane region" description="Helical" evidence="1">
    <location>
        <begin position="102"/>
        <end position="120"/>
    </location>
</feature>
<feature type="transmembrane region" description="Helical" evidence="1">
    <location>
        <begin position="77"/>
        <end position="96"/>
    </location>
</feature>
<sequence>MKTCMILIIENSIANSTDTISQAAQHHDDSYKPPEFTKDASGSGVILFPYHFPSNQYPPPIHQPGPPRSFLPGEKSLLSLGFVDPLVLIAVIALPILTLLGIGAIMMPLVPIFIYMLSVFSPAAGKRKKRQVNLKMPFIDSLLPKLEKLWAS</sequence>
<dbReference type="EnsemblMetazoa" id="tetur10g04440.1">
    <property type="protein sequence ID" value="tetur10g04440.1"/>
    <property type="gene ID" value="tetur10g04440"/>
</dbReference>